<dbReference type="Gene3D" id="3.30.56.110">
    <property type="entry name" value="Protein of unknown function DUF2237"/>
    <property type="match status" value="1"/>
</dbReference>
<dbReference type="KEGG" id="rlc:K227x_47840"/>
<dbReference type="AlphaFoldDB" id="A0A517NGX2"/>
<organism evidence="1 2">
    <name type="scientific">Rubripirellula lacrimiformis</name>
    <dbReference type="NCBI Taxonomy" id="1930273"/>
    <lineage>
        <taxon>Bacteria</taxon>
        <taxon>Pseudomonadati</taxon>
        <taxon>Planctomycetota</taxon>
        <taxon>Planctomycetia</taxon>
        <taxon>Pirellulales</taxon>
        <taxon>Pirellulaceae</taxon>
        <taxon>Rubripirellula</taxon>
    </lineage>
</organism>
<dbReference type="PANTHER" id="PTHR37466:SF1">
    <property type="entry name" value="SLR1628 PROTEIN"/>
    <property type="match status" value="1"/>
</dbReference>
<evidence type="ECO:0008006" key="3">
    <source>
        <dbReference type="Google" id="ProtNLM"/>
    </source>
</evidence>
<dbReference type="Pfam" id="PF09996">
    <property type="entry name" value="DUF2237"/>
    <property type="match status" value="1"/>
</dbReference>
<dbReference type="OrthoDB" id="9792525at2"/>
<accession>A0A517NGX2</accession>
<reference evidence="1 2" key="1">
    <citation type="submission" date="2019-02" db="EMBL/GenBank/DDBJ databases">
        <title>Deep-cultivation of Planctomycetes and their phenomic and genomic characterization uncovers novel biology.</title>
        <authorList>
            <person name="Wiegand S."/>
            <person name="Jogler M."/>
            <person name="Boedeker C."/>
            <person name="Pinto D."/>
            <person name="Vollmers J."/>
            <person name="Rivas-Marin E."/>
            <person name="Kohn T."/>
            <person name="Peeters S.H."/>
            <person name="Heuer A."/>
            <person name="Rast P."/>
            <person name="Oberbeckmann S."/>
            <person name="Bunk B."/>
            <person name="Jeske O."/>
            <person name="Meyerdierks A."/>
            <person name="Storesund J.E."/>
            <person name="Kallscheuer N."/>
            <person name="Luecker S."/>
            <person name="Lage O.M."/>
            <person name="Pohl T."/>
            <person name="Merkel B.J."/>
            <person name="Hornburger P."/>
            <person name="Mueller R.-W."/>
            <person name="Bruemmer F."/>
            <person name="Labrenz M."/>
            <person name="Spormann A.M."/>
            <person name="Op den Camp H."/>
            <person name="Overmann J."/>
            <person name="Amann R."/>
            <person name="Jetten M.S.M."/>
            <person name="Mascher T."/>
            <person name="Medema M.H."/>
            <person name="Devos D.P."/>
            <person name="Kaster A.-K."/>
            <person name="Ovreas L."/>
            <person name="Rohde M."/>
            <person name="Galperin M.Y."/>
            <person name="Jogler C."/>
        </authorList>
    </citation>
    <scope>NUCLEOTIDE SEQUENCE [LARGE SCALE GENOMIC DNA]</scope>
    <source>
        <strain evidence="1 2">K22_7</strain>
    </source>
</reference>
<sequence>MAKNVLGTDLVTCSTDPMTGFYRDGCCNTGGDDSGLHTVCCQVTAEFLEFSKARGNDLSTPMPVYRFPGLKPGDRWCLCAARWKEAFDAGAAPAVVLEACHISTLEFASLDELKAYAVD</sequence>
<dbReference type="RefSeq" id="WP_145172974.1">
    <property type="nucleotide sequence ID" value="NZ_CP036525.1"/>
</dbReference>
<dbReference type="Proteomes" id="UP000318538">
    <property type="component" value="Chromosome"/>
</dbReference>
<evidence type="ECO:0000313" key="1">
    <source>
        <dbReference type="EMBL" id="QDT06375.1"/>
    </source>
</evidence>
<evidence type="ECO:0000313" key="2">
    <source>
        <dbReference type="Proteomes" id="UP000318538"/>
    </source>
</evidence>
<proteinExistence type="predicted"/>
<protein>
    <recommendedName>
        <fullName evidence="3">DUF2237 domain-containing protein</fullName>
    </recommendedName>
</protein>
<gene>
    <name evidence="1" type="ORF">K227x_47840</name>
</gene>
<dbReference type="PANTHER" id="PTHR37466">
    <property type="entry name" value="SLR1628 PROTEIN"/>
    <property type="match status" value="1"/>
</dbReference>
<keyword evidence="2" id="KW-1185">Reference proteome</keyword>
<dbReference type="EMBL" id="CP036525">
    <property type="protein sequence ID" value="QDT06375.1"/>
    <property type="molecule type" value="Genomic_DNA"/>
</dbReference>
<name>A0A517NGX2_9BACT</name>
<dbReference type="InterPro" id="IPR018714">
    <property type="entry name" value="DUF2237"/>
</dbReference>